<organism evidence="7 8">
    <name type="scientific">Loigolactobacillus rennini DSM 20253</name>
    <dbReference type="NCBI Taxonomy" id="1423796"/>
    <lineage>
        <taxon>Bacteria</taxon>
        <taxon>Bacillati</taxon>
        <taxon>Bacillota</taxon>
        <taxon>Bacilli</taxon>
        <taxon>Lactobacillales</taxon>
        <taxon>Lactobacillaceae</taxon>
        <taxon>Loigolactobacillus</taxon>
    </lineage>
</organism>
<keyword evidence="3" id="KW-0547">Nucleotide-binding</keyword>
<dbReference type="GO" id="GO:0015418">
    <property type="term" value="F:ABC-type quaternary ammonium compound transporting activity"/>
    <property type="evidence" value="ECO:0007669"/>
    <property type="project" value="UniProtKB-EC"/>
</dbReference>
<evidence type="ECO:0000256" key="2">
    <source>
        <dbReference type="ARBA" id="ARBA00022448"/>
    </source>
</evidence>
<dbReference type="InterPro" id="IPR017871">
    <property type="entry name" value="ABC_transporter-like_CS"/>
</dbReference>
<keyword evidence="8" id="KW-1185">Reference proteome</keyword>
<evidence type="ECO:0000313" key="7">
    <source>
        <dbReference type="EMBL" id="KRM95006.1"/>
    </source>
</evidence>
<evidence type="ECO:0000256" key="5">
    <source>
        <dbReference type="ARBA" id="ARBA00066388"/>
    </source>
</evidence>
<dbReference type="Gene3D" id="3.40.50.300">
    <property type="entry name" value="P-loop containing nucleotide triphosphate hydrolases"/>
    <property type="match status" value="1"/>
</dbReference>
<evidence type="ECO:0000256" key="4">
    <source>
        <dbReference type="ARBA" id="ARBA00022840"/>
    </source>
</evidence>
<dbReference type="Proteomes" id="UP000051638">
    <property type="component" value="Unassembled WGS sequence"/>
</dbReference>
<dbReference type="PANTHER" id="PTHR43117:SF4">
    <property type="entry name" value="OSMOPROTECTANT IMPORT ATP-BINDING PROTEIN OSMV"/>
    <property type="match status" value="1"/>
</dbReference>
<dbReference type="EMBL" id="AYYI01000076">
    <property type="protein sequence ID" value="KRM95006.1"/>
    <property type="molecule type" value="Genomic_DNA"/>
</dbReference>
<dbReference type="SUPFAM" id="SSF52540">
    <property type="entry name" value="P-loop containing nucleoside triphosphate hydrolases"/>
    <property type="match status" value="1"/>
</dbReference>
<gene>
    <name evidence="7" type="ORF">FC24_GL002267</name>
</gene>
<keyword evidence="2" id="KW-0813">Transport</keyword>
<protein>
    <recommendedName>
        <fullName evidence="5">ABC-type quaternary amine transporter</fullName>
        <ecNumber evidence="5">7.6.2.9</ecNumber>
    </recommendedName>
</protein>
<proteinExistence type="inferred from homology"/>
<dbReference type="InterPro" id="IPR003439">
    <property type="entry name" value="ABC_transporter-like_ATP-bd"/>
</dbReference>
<evidence type="ECO:0000259" key="6">
    <source>
        <dbReference type="PROSITE" id="PS50893"/>
    </source>
</evidence>
<accession>A0A0R2CTA4</accession>
<evidence type="ECO:0000313" key="8">
    <source>
        <dbReference type="Proteomes" id="UP000051638"/>
    </source>
</evidence>
<dbReference type="PANTHER" id="PTHR43117">
    <property type="entry name" value="OSMOPROTECTANT IMPORT ATP-BINDING PROTEIN OSMV"/>
    <property type="match status" value="1"/>
</dbReference>
<dbReference type="Pfam" id="PF00005">
    <property type="entry name" value="ABC_tran"/>
    <property type="match status" value="1"/>
</dbReference>
<dbReference type="GO" id="GO:0016887">
    <property type="term" value="F:ATP hydrolysis activity"/>
    <property type="evidence" value="ECO:0007669"/>
    <property type="project" value="InterPro"/>
</dbReference>
<dbReference type="InterPro" id="IPR003593">
    <property type="entry name" value="AAA+_ATPase"/>
</dbReference>
<keyword evidence="4 7" id="KW-0067">ATP-binding</keyword>
<dbReference type="AlphaFoldDB" id="A0A0R2CTA4"/>
<dbReference type="InterPro" id="IPR027417">
    <property type="entry name" value="P-loop_NTPase"/>
</dbReference>
<comment type="similarity">
    <text evidence="1">Belongs to the ABC transporter superfamily.</text>
</comment>
<reference evidence="7 8" key="1">
    <citation type="journal article" date="2015" name="Genome Announc.">
        <title>Expanding the biotechnology potential of lactobacilli through comparative genomics of 213 strains and associated genera.</title>
        <authorList>
            <person name="Sun Z."/>
            <person name="Harris H.M."/>
            <person name="McCann A."/>
            <person name="Guo C."/>
            <person name="Argimon S."/>
            <person name="Zhang W."/>
            <person name="Yang X."/>
            <person name="Jeffery I.B."/>
            <person name="Cooney J.C."/>
            <person name="Kagawa T.F."/>
            <person name="Liu W."/>
            <person name="Song Y."/>
            <person name="Salvetti E."/>
            <person name="Wrobel A."/>
            <person name="Rasinkangas P."/>
            <person name="Parkhill J."/>
            <person name="Rea M.C."/>
            <person name="O'Sullivan O."/>
            <person name="Ritari J."/>
            <person name="Douillard F.P."/>
            <person name="Paul Ross R."/>
            <person name="Yang R."/>
            <person name="Briner A.E."/>
            <person name="Felis G.E."/>
            <person name="de Vos W.M."/>
            <person name="Barrangou R."/>
            <person name="Klaenhammer T.R."/>
            <person name="Caufield P.W."/>
            <person name="Cui Y."/>
            <person name="Zhang H."/>
            <person name="O'Toole P.W."/>
        </authorList>
    </citation>
    <scope>NUCLEOTIDE SEQUENCE [LARGE SCALE GENOMIC DNA]</scope>
    <source>
        <strain evidence="7 8">DSM 20253</strain>
    </source>
</reference>
<dbReference type="SMART" id="SM00382">
    <property type="entry name" value="AAA"/>
    <property type="match status" value="1"/>
</dbReference>
<name>A0A0R2CTA4_9LACO</name>
<evidence type="ECO:0000256" key="3">
    <source>
        <dbReference type="ARBA" id="ARBA00022741"/>
    </source>
</evidence>
<dbReference type="PROSITE" id="PS50893">
    <property type="entry name" value="ABC_TRANSPORTER_2"/>
    <property type="match status" value="1"/>
</dbReference>
<dbReference type="PROSITE" id="PS00211">
    <property type="entry name" value="ABC_TRANSPORTER_1"/>
    <property type="match status" value="1"/>
</dbReference>
<comment type="caution">
    <text evidence="7">The sequence shown here is derived from an EMBL/GenBank/DDBJ whole genome shotgun (WGS) entry which is preliminary data.</text>
</comment>
<dbReference type="GO" id="GO:0005524">
    <property type="term" value="F:ATP binding"/>
    <property type="evidence" value="ECO:0007669"/>
    <property type="project" value="UniProtKB-KW"/>
</dbReference>
<feature type="domain" description="ABC transporter" evidence="6">
    <location>
        <begin position="8"/>
        <end position="242"/>
    </location>
</feature>
<evidence type="ECO:0000256" key="1">
    <source>
        <dbReference type="ARBA" id="ARBA00005417"/>
    </source>
</evidence>
<dbReference type="EC" id="7.6.2.9" evidence="5"/>
<dbReference type="PATRIC" id="fig|1423796.3.peg.2301"/>
<dbReference type="STRING" id="1423796.FC24_GL002267"/>
<sequence length="323" mass="35650">MMAESTSIEFRQVGKRFGTQDAVKDLNLTIEAGELFVLVGASGSGKTTTLKMINRLEETTTGEIYYQNRPLTSIPLRELRLQMGYVLQQIALFPNMTVAQNIGLIPEMKKMPATKIKQRVTALLSEVGLDAQTYAQRLPSDLSGGEQQRVGIIRAFAAQPQVVLMDEPFSALDPISRAQLQKLTLKIHQRQKSTIVFVTHDMNEALQLGDRVGVMQAGKLVQVGSPDDIAQHPANHFVSQMFASTQTNDIYGVYLNRLKVLGYLEPMAAIDNKLPAFDNHQTIGEALPALQKEGAVQINNGAEPAGKLTNKQLLAFMVKFKKE</sequence>
<dbReference type="FunFam" id="3.40.50.300:FF:000425">
    <property type="entry name" value="Probable ABC transporter, ATP-binding subunit"/>
    <property type="match status" value="1"/>
</dbReference>